<accession>A0ABU6Y2Q8</accession>
<evidence type="ECO:0000313" key="2">
    <source>
        <dbReference type="Proteomes" id="UP001341840"/>
    </source>
</evidence>
<gene>
    <name evidence="1" type="ORF">PIB30_007358</name>
</gene>
<proteinExistence type="predicted"/>
<dbReference type="EMBL" id="JASCZI010241671">
    <property type="protein sequence ID" value="MED6204249.1"/>
    <property type="molecule type" value="Genomic_DNA"/>
</dbReference>
<reference evidence="1 2" key="1">
    <citation type="journal article" date="2023" name="Plants (Basel)">
        <title>Bridging the Gap: Combining Genomics and Transcriptomics Approaches to Understand Stylosanthes scabra, an Orphan Legume from the Brazilian Caatinga.</title>
        <authorList>
            <person name="Ferreira-Neto J.R.C."/>
            <person name="da Silva M.D."/>
            <person name="Binneck E."/>
            <person name="de Melo N.F."/>
            <person name="da Silva R.H."/>
            <person name="de Melo A.L.T.M."/>
            <person name="Pandolfi V."/>
            <person name="Bustamante F.O."/>
            <person name="Brasileiro-Vidal A.C."/>
            <person name="Benko-Iseppon A.M."/>
        </authorList>
    </citation>
    <scope>NUCLEOTIDE SEQUENCE [LARGE SCALE GENOMIC DNA]</scope>
    <source>
        <tissue evidence="1">Leaves</tissue>
    </source>
</reference>
<evidence type="ECO:0000313" key="1">
    <source>
        <dbReference type="EMBL" id="MED6204249.1"/>
    </source>
</evidence>
<name>A0ABU6Y2Q8_9FABA</name>
<dbReference type="Proteomes" id="UP001341840">
    <property type="component" value="Unassembled WGS sequence"/>
</dbReference>
<comment type="caution">
    <text evidence="1">The sequence shown here is derived from an EMBL/GenBank/DDBJ whole genome shotgun (WGS) entry which is preliminary data.</text>
</comment>
<protein>
    <submittedName>
        <fullName evidence="1">Uncharacterized protein</fullName>
    </submittedName>
</protein>
<organism evidence="1 2">
    <name type="scientific">Stylosanthes scabra</name>
    <dbReference type="NCBI Taxonomy" id="79078"/>
    <lineage>
        <taxon>Eukaryota</taxon>
        <taxon>Viridiplantae</taxon>
        <taxon>Streptophyta</taxon>
        <taxon>Embryophyta</taxon>
        <taxon>Tracheophyta</taxon>
        <taxon>Spermatophyta</taxon>
        <taxon>Magnoliopsida</taxon>
        <taxon>eudicotyledons</taxon>
        <taxon>Gunneridae</taxon>
        <taxon>Pentapetalae</taxon>
        <taxon>rosids</taxon>
        <taxon>fabids</taxon>
        <taxon>Fabales</taxon>
        <taxon>Fabaceae</taxon>
        <taxon>Papilionoideae</taxon>
        <taxon>50 kb inversion clade</taxon>
        <taxon>dalbergioids sensu lato</taxon>
        <taxon>Dalbergieae</taxon>
        <taxon>Pterocarpus clade</taxon>
        <taxon>Stylosanthes</taxon>
    </lineage>
</organism>
<sequence>MDEQQPPHRFECVYFPKAKFNTMPHMHIRLANFHPRVQCAAMDLLLKLNRSNTKPSAFTGTGCVKCLRRRRSDKRAEGSSGGLICVWEKAFLEAENWGEVTWVGPHDLGTGLNCGCVKK</sequence>
<keyword evidence="2" id="KW-1185">Reference proteome</keyword>